<dbReference type="GO" id="GO:0005886">
    <property type="term" value="C:plasma membrane"/>
    <property type="evidence" value="ECO:0007669"/>
    <property type="project" value="UniProtKB-SubCell"/>
</dbReference>
<evidence type="ECO:0000313" key="4">
    <source>
        <dbReference type="EMBL" id="SFB05745.1"/>
    </source>
</evidence>
<organism evidence="4 5">
    <name type="scientific">Clostridium frigidicarnis</name>
    <dbReference type="NCBI Taxonomy" id="84698"/>
    <lineage>
        <taxon>Bacteria</taxon>
        <taxon>Bacillati</taxon>
        <taxon>Bacillota</taxon>
        <taxon>Clostridia</taxon>
        <taxon>Eubacteriales</taxon>
        <taxon>Clostridiaceae</taxon>
        <taxon>Clostridium</taxon>
    </lineage>
</organism>
<evidence type="ECO:0000313" key="5">
    <source>
        <dbReference type="Proteomes" id="UP000198619"/>
    </source>
</evidence>
<dbReference type="STRING" id="84698.SAMN04488528_101063"/>
<dbReference type="GO" id="GO:0015225">
    <property type="term" value="F:biotin transmembrane transporter activity"/>
    <property type="evidence" value="ECO:0007669"/>
    <property type="project" value="UniProtKB-UniRule"/>
</dbReference>
<dbReference type="RefSeq" id="WP_090040469.1">
    <property type="nucleotide sequence ID" value="NZ_FOKI01000010.1"/>
</dbReference>
<dbReference type="PANTHER" id="PTHR34295:SF1">
    <property type="entry name" value="BIOTIN TRANSPORTER BIOY"/>
    <property type="match status" value="1"/>
</dbReference>
<feature type="transmembrane region" description="Helical" evidence="3">
    <location>
        <begin position="54"/>
        <end position="71"/>
    </location>
</feature>
<feature type="transmembrane region" description="Helical" evidence="3">
    <location>
        <begin position="109"/>
        <end position="132"/>
    </location>
</feature>
<dbReference type="AlphaFoldDB" id="A0A1I0XXG7"/>
<feature type="transmembrane region" description="Helical" evidence="3">
    <location>
        <begin position="7"/>
        <end position="24"/>
    </location>
</feature>
<keyword evidence="5" id="KW-1185">Reference proteome</keyword>
<reference evidence="4 5" key="1">
    <citation type="submission" date="2016-10" db="EMBL/GenBank/DDBJ databases">
        <authorList>
            <person name="de Groot N.N."/>
        </authorList>
    </citation>
    <scope>NUCLEOTIDE SEQUENCE [LARGE SCALE GENOMIC DNA]</scope>
    <source>
        <strain evidence="4 5">DSM 12271</strain>
    </source>
</reference>
<dbReference type="Pfam" id="PF02632">
    <property type="entry name" value="BioY"/>
    <property type="match status" value="1"/>
</dbReference>
<comment type="similarity">
    <text evidence="1 2">Belongs to the BioY family.</text>
</comment>
<dbReference type="PANTHER" id="PTHR34295">
    <property type="entry name" value="BIOTIN TRANSPORTER BIOY"/>
    <property type="match status" value="1"/>
</dbReference>
<gene>
    <name evidence="4" type="ORF">SAMN04488528_101063</name>
</gene>
<keyword evidence="3" id="KW-1133">Transmembrane helix</keyword>
<proteinExistence type="inferred from homology"/>
<feature type="transmembrane region" description="Helical" evidence="3">
    <location>
        <begin position="152"/>
        <end position="179"/>
    </location>
</feature>
<dbReference type="Gene3D" id="1.10.1760.20">
    <property type="match status" value="1"/>
</dbReference>
<dbReference type="InterPro" id="IPR003784">
    <property type="entry name" value="BioY"/>
</dbReference>
<keyword evidence="2" id="KW-0813">Transport</keyword>
<protein>
    <recommendedName>
        <fullName evidence="2">Biotin transporter</fullName>
    </recommendedName>
</protein>
<dbReference type="EMBL" id="FOKI01000010">
    <property type="protein sequence ID" value="SFB05745.1"/>
    <property type="molecule type" value="Genomic_DNA"/>
</dbReference>
<accession>A0A1I0XXG7</accession>
<dbReference type="OrthoDB" id="9803495at2"/>
<keyword evidence="2" id="KW-1003">Cell membrane</keyword>
<dbReference type="Proteomes" id="UP000198619">
    <property type="component" value="Unassembled WGS sequence"/>
</dbReference>
<keyword evidence="3" id="KW-0812">Transmembrane</keyword>
<name>A0A1I0XXG7_9CLOT</name>
<sequence length="185" mass="20272">MKVKHMIIVPLFSALVIIGSYIQIPIGPVPFTLQTLMVVLSGIILGSKLGMLSQLIYMLIGLIGLPVFSGGKGGFSAVVSPTFGFVISFILIAYISGKIIESSIKNLKLKIFLASFIGCFSSYIIGIPYFFIIFKYILSNSIPFYKVLNLTFIPFIIGDLIKVLVATLISISLMSIPYIRNFTKS</sequence>
<dbReference type="PIRSF" id="PIRSF016661">
    <property type="entry name" value="BioY"/>
    <property type="match status" value="1"/>
</dbReference>
<evidence type="ECO:0000256" key="3">
    <source>
        <dbReference type="SAM" id="Phobius"/>
    </source>
</evidence>
<feature type="transmembrane region" description="Helical" evidence="3">
    <location>
        <begin position="77"/>
        <end position="97"/>
    </location>
</feature>
<keyword evidence="2 3" id="KW-0472">Membrane</keyword>
<comment type="subcellular location">
    <subcellularLocation>
        <location evidence="2">Cell membrane</location>
        <topology evidence="2">Multi-pass membrane protein</topology>
    </subcellularLocation>
</comment>
<evidence type="ECO:0000256" key="1">
    <source>
        <dbReference type="ARBA" id="ARBA00010692"/>
    </source>
</evidence>
<evidence type="ECO:0000256" key="2">
    <source>
        <dbReference type="PIRNR" id="PIRNR016661"/>
    </source>
</evidence>